<dbReference type="EMBL" id="CP000431">
    <property type="protein sequence ID" value="ABG94934.1"/>
    <property type="molecule type" value="Genomic_DNA"/>
</dbReference>
<accession>Q0SC02</accession>
<dbReference type="KEGG" id="rha:RHA1_ro03131"/>
<organism evidence="1 2">
    <name type="scientific">Rhodococcus jostii (strain RHA1)</name>
    <dbReference type="NCBI Taxonomy" id="101510"/>
    <lineage>
        <taxon>Bacteria</taxon>
        <taxon>Bacillati</taxon>
        <taxon>Actinomycetota</taxon>
        <taxon>Actinomycetes</taxon>
        <taxon>Mycobacteriales</taxon>
        <taxon>Nocardiaceae</taxon>
        <taxon>Rhodococcus</taxon>
    </lineage>
</organism>
<evidence type="ECO:0000313" key="2">
    <source>
        <dbReference type="Proteomes" id="UP000008710"/>
    </source>
</evidence>
<dbReference type="AlphaFoldDB" id="Q0SC02"/>
<gene>
    <name evidence="1" type="ordered locus">RHA1_ro03131</name>
</gene>
<dbReference type="Proteomes" id="UP000008710">
    <property type="component" value="Chromosome"/>
</dbReference>
<protein>
    <submittedName>
        <fullName evidence="1">Uncharacterized protein</fullName>
    </submittedName>
</protein>
<sequence>MRELHRPRSARPCPTTARLTATLTNHLRIKNRIPLRTCTIGPAVALFDALAIPNRVAEVGIALYALLMPKFVIEPARTPEMPMRRT</sequence>
<evidence type="ECO:0000313" key="1">
    <source>
        <dbReference type="EMBL" id="ABG94934.1"/>
    </source>
</evidence>
<dbReference type="HOGENOM" id="CLU_2495821_0_0_11"/>
<name>Q0SC02_RHOJR</name>
<reference evidence="2" key="1">
    <citation type="journal article" date="2006" name="Proc. Natl. Acad. Sci. U.S.A.">
        <title>The complete genome of Rhodococcus sp. RHA1 provides insights into a catabolic powerhouse.</title>
        <authorList>
            <person name="McLeod M.P."/>
            <person name="Warren R.L."/>
            <person name="Hsiao W.W.L."/>
            <person name="Araki N."/>
            <person name="Myhre M."/>
            <person name="Fernandes C."/>
            <person name="Miyazawa D."/>
            <person name="Wong W."/>
            <person name="Lillquist A.L."/>
            <person name="Wang D."/>
            <person name="Dosanjh M."/>
            <person name="Hara H."/>
            <person name="Petrescu A."/>
            <person name="Morin R.D."/>
            <person name="Yang G."/>
            <person name="Stott J.M."/>
            <person name="Schein J.E."/>
            <person name="Shin H."/>
            <person name="Smailus D."/>
            <person name="Siddiqui A.S."/>
            <person name="Marra M.A."/>
            <person name="Jones S.J.M."/>
            <person name="Holt R."/>
            <person name="Brinkman F.S.L."/>
            <person name="Miyauchi K."/>
            <person name="Fukuda M."/>
            <person name="Davies J.E."/>
            <person name="Mohn W.W."/>
            <person name="Eltis L.D."/>
        </authorList>
    </citation>
    <scope>NUCLEOTIDE SEQUENCE [LARGE SCALE GENOMIC DNA]</scope>
    <source>
        <strain evidence="2">RHA1</strain>
    </source>
</reference>
<proteinExistence type="predicted"/>